<dbReference type="PATRIC" id="fig|273123.14.peg.3478"/>
<dbReference type="InterPro" id="IPR012223">
    <property type="entry name" value="TEII"/>
</dbReference>
<dbReference type="KEGG" id="ypo:BZ17_3316"/>
<dbReference type="Gene3D" id="3.40.50.1820">
    <property type="entry name" value="alpha/beta hydrolase"/>
    <property type="match status" value="1"/>
</dbReference>
<dbReference type="SUPFAM" id="SSF53474">
    <property type="entry name" value="alpha/beta-Hydrolases"/>
    <property type="match status" value="1"/>
</dbReference>
<evidence type="ECO:0000313" key="4">
    <source>
        <dbReference type="Proteomes" id="UP000001011"/>
    </source>
</evidence>
<dbReference type="Proteomes" id="UP000001011">
    <property type="component" value="Chromosome"/>
</dbReference>
<accession>Q666G5</accession>
<dbReference type="Pfam" id="PF00975">
    <property type="entry name" value="Thioesterase"/>
    <property type="match status" value="1"/>
</dbReference>
<dbReference type="KEGG" id="yps:YPTB3293"/>
<protein>
    <submittedName>
        <fullName evidence="3">Putative thioesterase</fullName>
    </submittedName>
</protein>
<evidence type="ECO:0000256" key="1">
    <source>
        <dbReference type="ARBA" id="ARBA00007169"/>
    </source>
</evidence>
<evidence type="ECO:0000313" key="3">
    <source>
        <dbReference type="EMBL" id="CAH22531.1"/>
    </source>
</evidence>
<gene>
    <name evidence="3" type="ordered locus">YPTB3293</name>
</gene>
<dbReference type="MEROPS" id="S33.010"/>
<dbReference type="PANTHER" id="PTHR11487">
    <property type="entry name" value="THIOESTERASE"/>
    <property type="match status" value="1"/>
</dbReference>
<dbReference type="ESTHER" id="yerpe-YPO0773">
    <property type="family name" value="Thioesterase"/>
</dbReference>
<dbReference type="InterPro" id="IPR029058">
    <property type="entry name" value="AB_hydrolase_fold"/>
</dbReference>
<dbReference type="InterPro" id="IPR001031">
    <property type="entry name" value="Thioesterase"/>
</dbReference>
<evidence type="ECO:0000259" key="2">
    <source>
        <dbReference type="Pfam" id="PF00975"/>
    </source>
</evidence>
<dbReference type="EMBL" id="BX936398">
    <property type="protein sequence ID" value="CAH22531.1"/>
    <property type="molecule type" value="Genomic_DNA"/>
</dbReference>
<dbReference type="PANTHER" id="PTHR11487:SF0">
    <property type="entry name" value="S-ACYL FATTY ACID SYNTHASE THIOESTERASE, MEDIUM CHAIN"/>
    <property type="match status" value="1"/>
</dbReference>
<feature type="domain" description="Thioesterase" evidence="2">
    <location>
        <begin position="16"/>
        <end position="236"/>
    </location>
</feature>
<sequence>MIERLFRLIKPGTRQQMVCFHHAGGSAEYFLPWKTDLPPDTALYAIQLPGHGGRINESLLHNLHQMADVIAQSYVYLPVRDTFFFGHSMGAALAFEVALRLQKAGRGITTLYVSGRLPPHKNTDTDFYRQSDVSILNKITQLGGSTLDYQQPELKDLLLPIFRADFTAIETYQRQCTELLNCSVMACVGEQDTEVSVRQMSEWCQVTKGAFRLQVFPGGHFYLNHAQKRLLAFINQSVAAQQSSKECKECKEYHDEI</sequence>
<proteinExistence type="inferred from homology"/>
<dbReference type="RefSeq" id="WP_011193023.1">
    <property type="nucleotide sequence ID" value="NC_006155.1"/>
</dbReference>
<dbReference type="GO" id="GO:0008610">
    <property type="term" value="P:lipid biosynthetic process"/>
    <property type="evidence" value="ECO:0007669"/>
    <property type="project" value="TreeGrafter"/>
</dbReference>
<dbReference type="AlphaFoldDB" id="Q666G5"/>
<name>Q666G5_YERPS</name>
<reference evidence="3 4" key="1">
    <citation type="journal article" date="2004" name="Proc. Natl. Acad. Sci. U.S.A.">
        <title>Insights into the evolution of Yersinia pestis through whole-genome comparison with Yersinia pseudotuberculosis.</title>
        <authorList>
            <person name="Chain P.S.G."/>
            <person name="Carniel E."/>
            <person name="Larimer F.W."/>
            <person name="Lamerdin J."/>
            <person name="Stoutland P.O."/>
            <person name="Regala W.M."/>
            <person name="Georgescu A.M."/>
            <person name="Vergez L.M."/>
            <person name="Land M.L."/>
            <person name="Motin V.L."/>
            <person name="Brubaker R.R."/>
            <person name="Fowler J."/>
            <person name="Hinnebusch J."/>
            <person name="Marceau M."/>
            <person name="Medigue C."/>
            <person name="Simonet M."/>
            <person name="Chenal-Francisque V."/>
            <person name="Souza B."/>
            <person name="Dacheux D."/>
            <person name="Elliott J.M."/>
            <person name="Derbise A."/>
            <person name="Hauser L.J."/>
            <person name="Garcia E."/>
        </authorList>
    </citation>
    <scope>NUCLEOTIDE SEQUENCE [LARGE SCALE GENOMIC DNA]</scope>
    <source>
        <strain evidence="4">IP32953</strain>
    </source>
</reference>
<comment type="similarity">
    <text evidence="1">Belongs to the thioesterase family.</text>
</comment>
<organism evidence="3 4">
    <name type="scientific">Yersinia pseudotuberculosis serotype I (strain IP32953)</name>
    <dbReference type="NCBI Taxonomy" id="273123"/>
    <lineage>
        <taxon>Bacteria</taxon>
        <taxon>Pseudomonadati</taxon>
        <taxon>Pseudomonadota</taxon>
        <taxon>Gammaproteobacteria</taxon>
        <taxon>Enterobacterales</taxon>
        <taxon>Yersiniaceae</taxon>
        <taxon>Yersinia</taxon>
    </lineage>
</organism>